<comment type="caution">
    <text evidence="1">The sequence shown here is derived from an EMBL/GenBank/DDBJ whole genome shotgun (WGS) entry which is preliminary data.</text>
</comment>
<gene>
    <name evidence="1" type="ORF">ACI1P1_17465</name>
</gene>
<proteinExistence type="predicted"/>
<evidence type="ECO:0000313" key="1">
    <source>
        <dbReference type="EMBL" id="MFM9330090.1"/>
    </source>
</evidence>
<accession>A0ACC7P007</accession>
<dbReference type="Proteomes" id="UP001631969">
    <property type="component" value="Unassembled WGS sequence"/>
</dbReference>
<protein>
    <submittedName>
        <fullName evidence="1">DUF5050 domain-containing protein</fullName>
    </submittedName>
</protein>
<organism evidence="1 2">
    <name type="scientific">Paenibacillus mesotrionivorans</name>
    <dbReference type="NCBI Taxonomy" id="3160968"/>
    <lineage>
        <taxon>Bacteria</taxon>
        <taxon>Bacillati</taxon>
        <taxon>Bacillota</taxon>
        <taxon>Bacilli</taxon>
        <taxon>Bacillales</taxon>
        <taxon>Paenibacillaceae</taxon>
        <taxon>Paenibacillus</taxon>
    </lineage>
</organism>
<dbReference type="EMBL" id="JBJURJ010000011">
    <property type="protein sequence ID" value="MFM9330090.1"/>
    <property type="molecule type" value="Genomic_DNA"/>
</dbReference>
<sequence length="529" mass="59442">MAGFILAGASILSVPEKTQAADPRLTITLPSFPVTLNGQTVDNRNREYPLIVYKDITYVPMTWYDSRYLGLENQWSPDQGLTVQQSNITASYHGYASAEANTARSYRAELTAGPITVNGQAIDNRTEEYPLLSFRNITYFPLTWRYAHDAFGWEYDWSDSSGLSIRSANPQVKDAGLPEYAAGNGFAVYKDYYYFAETDGPLNHIYRSPVSNPEAREHVYEYEYSTTYGPNPRLSFSVRDGSLWLYYHMGGAIMGSDHYVKLNEDGTAEVGPSGKVDFRDSPMGRVLVNYFVAPSPPNLKLVPEGSPEDAEPVILGDPSMIYGWAINISDNGATEYATGNMQVVGTNLYTHGSAYPLSSENRRESKRVWRIDLKTRKPTLIFQESIDKFKVTADRRILYVKTADGLLYASDLNGQQETLLSGQHKVHEFDSVGGTVFFTVLVEGWMNQLFKVERGREPKEISGNYFAPVYFTQDRILAQTLGRQLTLNVYDSRGEVQLRMEGNVEALFTDGDQLLFKLEGETSLKALQF</sequence>
<name>A0ACC7P007_9BACL</name>
<keyword evidence="2" id="KW-1185">Reference proteome</keyword>
<evidence type="ECO:0000313" key="2">
    <source>
        <dbReference type="Proteomes" id="UP001631969"/>
    </source>
</evidence>
<reference evidence="1" key="1">
    <citation type="submission" date="2024-12" db="EMBL/GenBank/DDBJ databases">
        <authorList>
            <person name="Wu N."/>
        </authorList>
    </citation>
    <scope>NUCLEOTIDE SEQUENCE</scope>
    <source>
        <strain evidence="1">P15</strain>
    </source>
</reference>